<comment type="caution">
    <text evidence="2">The sequence shown here is derived from an EMBL/GenBank/DDBJ whole genome shotgun (WGS) entry which is preliminary data.</text>
</comment>
<keyword evidence="3" id="KW-1185">Reference proteome</keyword>
<protein>
    <submittedName>
        <fullName evidence="2">Transaldolase</fullName>
    </submittedName>
</protein>
<dbReference type="PROSITE" id="PS01054">
    <property type="entry name" value="TRANSALDOLASE_1"/>
    <property type="match status" value="1"/>
</dbReference>
<evidence type="ECO:0000313" key="3">
    <source>
        <dbReference type="Proteomes" id="UP000273977"/>
    </source>
</evidence>
<dbReference type="InterPro" id="IPR013785">
    <property type="entry name" value="Aldolase_TIM"/>
</dbReference>
<dbReference type="InterPro" id="IPR018225">
    <property type="entry name" value="Transaldolase_AS"/>
</dbReference>
<dbReference type="Gene3D" id="3.20.20.70">
    <property type="entry name" value="Aldolase class I"/>
    <property type="match status" value="1"/>
</dbReference>
<name>A0A3N4GD57_9LACT</name>
<dbReference type="Pfam" id="PF00923">
    <property type="entry name" value="TAL_FSA"/>
    <property type="match status" value="1"/>
</dbReference>
<dbReference type="RefSeq" id="WP_123779726.1">
    <property type="nucleotide sequence ID" value="NZ_RKMG01000009.1"/>
</dbReference>
<dbReference type="OrthoDB" id="9807051at2"/>
<reference evidence="2 3" key="1">
    <citation type="submission" date="2018-11" db="EMBL/GenBank/DDBJ databases">
        <title>Aerococcus sp. SJQ22, whole genome shotgun sequence.</title>
        <authorList>
            <person name="Sun L."/>
            <person name="Gao X."/>
            <person name="Chen W."/>
            <person name="Huang K."/>
        </authorList>
    </citation>
    <scope>NUCLEOTIDE SEQUENCE [LARGE SCALE GENOMIC DNA]</scope>
    <source>
        <strain evidence="2 3">SJQ22</strain>
    </source>
</reference>
<dbReference type="PANTHER" id="PTHR10683">
    <property type="entry name" value="TRANSALDOLASE"/>
    <property type="match status" value="1"/>
</dbReference>
<proteinExistence type="predicted"/>
<dbReference type="Proteomes" id="UP000273977">
    <property type="component" value="Unassembled WGS sequence"/>
</dbReference>
<keyword evidence="1" id="KW-0704">Schiff base</keyword>
<evidence type="ECO:0000256" key="1">
    <source>
        <dbReference type="ARBA" id="ARBA00023270"/>
    </source>
</evidence>
<organism evidence="2 3">
    <name type="scientific">Aerococcus agrisoli</name>
    <dbReference type="NCBI Taxonomy" id="2487350"/>
    <lineage>
        <taxon>Bacteria</taxon>
        <taxon>Bacillati</taxon>
        <taxon>Bacillota</taxon>
        <taxon>Bacilli</taxon>
        <taxon>Lactobacillales</taxon>
        <taxon>Aerococcaceae</taxon>
        <taxon>Aerococcus</taxon>
    </lineage>
</organism>
<dbReference type="EMBL" id="RKMG01000009">
    <property type="protein sequence ID" value="RPA60763.1"/>
    <property type="molecule type" value="Genomic_DNA"/>
</dbReference>
<evidence type="ECO:0000313" key="2">
    <source>
        <dbReference type="EMBL" id="RPA60763.1"/>
    </source>
</evidence>
<accession>A0A3N4GD57</accession>
<gene>
    <name evidence="2" type="ORF">EF384_04160</name>
</gene>
<dbReference type="PANTHER" id="PTHR10683:SF28">
    <property type="entry name" value="TRANSALDOLASE C"/>
    <property type="match status" value="1"/>
</dbReference>
<dbReference type="GO" id="GO:0005975">
    <property type="term" value="P:carbohydrate metabolic process"/>
    <property type="evidence" value="ECO:0007669"/>
    <property type="project" value="InterPro"/>
</dbReference>
<dbReference type="SUPFAM" id="SSF51569">
    <property type="entry name" value="Aldolase"/>
    <property type="match status" value="1"/>
</dbReference>
<dbReference type="AlphaFoldDB" id="A0A3N4GD57"/>
<dbReference type="InterPro" id="IPR001585">
    <property type="entry name" value="TAL/FSA"/>
</dbReference>
<sequence length="217" mass="24034">MYLDTADITLIEHFDQLGILKGVTTNPSILRKIERNRWTQLQAIQATTEGHVFCQVVGNGFDDLLADFEQIKKIEEQALFAIKVPVNFEGLKFIKYLKETEPERKVLGTAIYSADQGILAALAGCDFIAPYVNRMLNNNIDPFAEITSMRLFIDERDLATEIMGASFKNTSQVVSALNAGAHTATVAPDILEAMMEKQLATNAIAVFNEDGQVTFEA</sequence>